<dbReference type="InterPro" id="IPR008928">
    <property type="entry name" value="6-hairpin_glycosidase_sf"/>
</dbReference>
<evidence type="ECO:0000256" key="2">
    <source>
        <dbReference type="ARBA" id="ARBA00022801"/>
    </source>
</evidence>
<dbReference type="GO" id="GO:0004573">
    <property type="term" value="F:Glc3Man9GlcNAc2 oligosaccharide glucosidase activity"/>
    <property type="evidence" value="ECO:0007669"/>
    <property type="project" value="InterPro"/>
</dbReference>
<dbReference type="Pfam" id="PF22422">
    <property type="entry name" value="MGH1-like_GH"/>
    <property type="match status" value="1"/>
</dbReference>
<feature type="domain" description="Mannosylglycerate hydrolase MGH1-like glycoside hydrolase" evidence="4">
    <location>
        <begin position="32"/>
        <end position="412"/>
    </location>
</feature>
<evidence type="ECO:0000256" key="1">
    <source>
        <dbReference type="ARBA" id="ARBA00010833"/>
    </source>
</evidence>
<name>A0A1I2MI35_9EURY</name>
<dbReference type="Gene3D" id="1.50.10.10">
    <property type="match status" value="1"/>
</dbReference>
<dbReference type="EMBL" id="FOOQ01000001">
    <property type="protein sequence ID" value="SFF89187.1"/>
    <property type="molecule type" value="Genomic_DNA"/>
</dbReference>
<dbReference type="InterPro" id="IPR012341">
    <property type="entry name" value="6hp_glycosidase-like_sf"/>
</dbReference>
<gene>
    <name evidence="5" type="ORF">SAMN04488063_0680</name>
</gene>
<evidence type="ECO:0000256" key="3">
    <source>
        <dbReference type="ARBA" id="ARBA00023295"/>
    </source>
</evidence>
<reference evidence="6" key="1">
    <citation type="submission" date="2016-10" db="EMBL/GenBank/DDBJ databases">
        <authorList>
            <person name="Varghese N."/>
            <person name="Submissions S."/>
        </authorList>
    </citation>
    <scope>NUCLEOTIDE SEQUENCE [LARGE SCALE GENOMIC DNA]</scope>
    <source>
        <strain evidence="6">CGMCC 1.7739</strain>
    </source>
</reference>
<comment type="similarity">
    <text evidence="1">Belongs to the glycosyl hydrolase 63 family.</text>
</comment>
<dbReference type="OrthoDB" id="197041at2157"/>
<dbReference type="STRING" id="553467.SAMN04488063_0680"/>
<proteinExistence type="inferred from homology"/>
<dbReference type="PANTHER" id="PTHR10412">
    <property type="entry name" value="MANNOSYL-OLIGOSACCHARIDE GLUCOSIDASE"/>
    <property type="match status" value="1"/>
</dbReference>
<dbReference type="InterPro" id="IPR004888">
    <property type="entry name" value="Glycoside_hydrolase_63"/>
</dbReference>
<organism evidence="5 6">
    <name type="scientific">Halopelagius inordinatus</name>
    <dbReference type="NCBI Taxonomy" id="553467"/>
    <lineage>
        <taxon>Archaea</taxon>
        <taxon>Methanobacteriati</taxon>
        <taxon>Methanobacteriota</taxon>
        <taxon>Stenosarchaea group</taxon>
        <taxon>Halobacteria</taxon>
        <taxon>Halobacteriales</taxon>
        <taxon>Haloferacaceae</taxon>
    </lineage>
</organism>
<dbReference type="InterPro" id="IPR054491">
    <property type="entry name" value="MGH1-like_GH"/>
</dbReference>
<evidence type="ECO:0000259" key="4">
    <source>
        <dbReference type="Pfam" id="PF22422"/>
    </source>
</evidence>
<dbReference type="Proteomes" id="UP000198876">
    <property type="component" value="Unassembled WGS sequence"/>
</dbReference>
<evidence type="ECO:0000313" key="5">
    <source>
        <dbReference type="EMBL" id="SFF89187.1"/>
    </source>
</evidence>
<evidence type="ECO:0000313" key="6">
    <source>
        <dbReference type="Proteomes" id="UP000198876"/>
    </source>
</evidence>
<sequence length="430" mass="49346">MRGDTDETRTRAVSVLESNRRDGYTIPSATLYPFQWNWDSAFVAVGLVRADPAAAKREIRTLLDAQWRNGMVPQIAFWSDAEGYFPGPEEWGIAADRTGGTVRTSGITQPPMVVPAARHVYERTGDESFRDAVLPALRDYCEWWRTERSDDGELVWVRHPWATGMDDSPAWRGPLERFDPGDVEYVREDRKDEDFAAQRPTDWDYDRYVALVRQGRAVDWDEKRLREESPFVVEDVLTNALYVRACESLSEMFADAGDEEQAEEWDAQADATRRALRERRWDDELGLYVSHDLVSDEPLSVPSVAGLLPMLAGVPDDYQRERLRETLSAFLAYDRVVPSYVGPDVDYDRYWRGPVWQNTNWLLERGLRRVGFDEAAARVREDSVSLIESEGFREYFNPETGAGRGSDRFSWSAALYLDWTADDPLSVPDR</sequence>
<accession>A0A1I2MI35</accession>
<dbReference type="GO" id="GO:0006487">
    <property type="term" value="P:protein N-linked glycosylation"/>
    <property type="evidence" value="ECO:0007669"/>
    <property type="project" value="TreeGrafter"/>
</dbReference>
<keyword evidence="6" id="KW-1185">Reference proteome</keyword>
<dbReference type="SUPFAM" id="SSF48208">
    <property type="entry name" value="Six-hairpin glycosidases"/>
    <property type="match status" value="1"/>
</dbReference>
<dbReference type="RefSeq" id="WP_092888375.1">
    <property type="nucleotide sequence ID" value="NZ_FOOQ01000001.1"/>
</dbReference>
<dbReference type="PANTHER" id="PTHR10412:SF11">
    <property type="entry name" value="MANNOSYL-OLIGOSACCHARIDE GLUCOSIDASE"/>
    <property type="match status" value="1"/>
</dbReference>
<dbReference type="GO" id="GO:0009311">
    <property type="term" value="P:oligosaccharide metabolic process"/>
    <property type="evidence" value="ECO:0007669"/>
    <property type="project" value="InterPro"/>
</dbReference>
<protein>
    <submittedName>
        <fullName evidence="5">Alpha,alpha-trehalase</fullName>
    </submittedName>
</protein>
<keyword evidence="3" id="KW-0326">Glycosidase</keyword>
<dbReference type="AlphaFoldDB" id="A0A1I2MI35"/>
<keyword evidence="2" id="KW-0378">Hydrolase</keyword>